<dbReference type="Gene3D" id="3.50.50.60">
    <property type="entry name" value="FAD/NAD(P)-binding domain"/>
    <property type="match status" value="2"/>
</dbReference>
<name>A0A151CI69_9BACT</name>
<feature type="region of interest" description="Disordered" evidence="1">
    <location>
        <begin position="20"/>
        <end position="49"/>
    </location>
</feature>
<dbReference type="OrthoDB" id="9802771at2"/>
<dbReference type="InterPro" id="IPR036188">
    <property type="entry name" value="FAD/NAD-bd_sf"/>
</dbReference>
<dbReference type="RefSeq" id="WP_067329199.1">
    <property type="nucleotide sequence ID" value="NZ_LNKT01000004.1"/>
</dbReference>
<reference evidence="3 4" key="1">
    <citation type="submission" date="2015-11" db="EMBL/GenBank/DDBJ databases">
        <title>Draft genome of Sulfurovum riftiae 1812E, a member of the Epsilonproteobacteria isolated from the tube of the deep-sea hydrothermal vent tubewom Riftia pachyptila.</title>
        <authorList>
            <person name="Vetriani C."/>
            <person name="Giovannelli D."/>
        </authorList>
    </citation>
    <scope>NUCLEOTIDE SEQUENCE [LARGE SCALE GENOMIC DNA]</scope>
    <source>
        <strain evidence="3 4">1812E</strain>
    </source>
</reference>
<evidence type="ECO:0000259" key="2">
    <source>
        <dbReference type="Pfam" id="PF21706"/>
    </source>
</evidence>
<dbReference type="PANTHER" id="PTHR43755:SF1">
    <property type="entry name" value="FAD-DEPENDENT PYRIDINE NUCLEOTIDE-DISULPHIDE OXIDOREDUCTASE"/>
    <property type="match status" value="1"/>
</dbReference>
<dbReference type="InterPro" id="IPR052541">
    <property type="entry name" value="SQRD"/>
</dbReference>
<evidence type="ECO:0000313" key="4">
    <source>
        <dbReference type="Proteomes" id="UP000075359"/>
    </source>
</evidence>
<dbReference type="AlphaFoldDB" id="A0A151CI69"/>
<keyword evidence="4" id="KW-1185">Reference proteome</keyword>
<dbReference type="PANTHER" id="PTHR43755">
    <property type="match status" value="1"/>
</dbReference>
<sequence length="461" mass="51730">MDSSKRKFLVLSGLTVASTLYGSNNKNTPKDPASPNVKAGTKSNKAPLPDTSKPRVLVLGGGWSGLSIAKTITTFAPDADVILVERRQEFISCPVSNLWLVDKVDLEYITHDYLQAARNYNYTFFNATAIGLDKKNRILKTSEGDIGFDYLVLSPGIDYDYSRWTTDTALITRLKQEYPAGFIPGSEHITLKNKIHNFKEGNFILTVPGGNYRCLPAPYERACLIADYFKQKKLKAKVIILDENNAITIKKKGFSSAFEELYRDYIEYIPNAALTSIDLDKKIVTTEMDEFEFADAAFYPRVRGAKIIETMGFAKDAKDMMEGNINPLTYEVEGEKNIFIAGDARPMGFSKSGNTSNTEGKYVGRLIAQRINKGKAPKWESPITLCFSAVSTKPENAIFIYTKYAFDKKDKSIKNAKFIDWKLFSFTETMSSENWKKDGSKDAASIYSWSSALYFDMFGPK</sequence>
<proteinExistence type="predicted"/>
<dbReference type="Proteomes" id="UP000075359">
    <property type="component" value="Unassembled WGS sequence"/>
</dbReference>
<gene>
    <name evidence="3" type="ORF">AS592_09035</name>
</gene>
<accession>A0A151CI69</accession>
<comment type="caution">
    <text evidence="3">The sequence shown here is derived from an EMBL/GenBank/DDBJ whole genome shotgun (WGS) entry which is preliminary data.</text>
</comment>
<dbReference type="Pfam" id="PF21706">
    <property type="entry name" value="FCSD_central"/>
    <property type="match status" value="1"/>
</dbReference>
<dbReference type="SUPFAM" id="SSF51905">
    <property type="entry name" value="FAD/NAD(P)-binding domain"/>
    <property type="match status" value="2"/>
</dbReference>
<organism evidence="3 4">
    <name type="scientific">Sulfurovum riftiae</name>
    <dbReference type="NCBI Taxonomy" id="1630136"/>
    <lineage>
        <taxon>Bacteria</taxon>
        <taxon>Pseudomonadati</taxon>
        <taxon>Campylobacterota</taxon>
        <taxon>Epsilonproteobacteria</taxon>
        <taxon>Campylobacterales</taxon>
        <taxon>Sulfurovaceae</taxon>
        <taxon>Sulfurovum</taxon>
    </lineage>
</organism>
<evidence type="ECO:0000256" key="1">
    <source>
        <dbReference type="SAM" id="MobiDB-lite"/>
    </source>
</evidence>
<protein>
    <submittedName>
        <fullName evidence="3">Twin-arginine translocation pathway signal protein</fullName>
    </submittedName>
</protein>
<evidence type="ECO:0000313" key="3">
    <source>
        <dbReference type="EMBL" id="KYJ87134.1"/>
    </source>
</evidence>
<dbReference type="STRING" id="1630136.AS592_09035"/>
<dbReference type="InterPro" id="IPR049386">
    <property type="entry name" value="FCSD_central"/>
</dbReference>
<dbReference type="EMBL" id="LNKT01000004">
    <property type="protein sequence ID" value="KYJ87134.1"/>
    <property type="molecule type" value="Genomic_DNA"/>
</dbReference>
<feature type="domain" description="Sulfide dehydrogenase [flavocytochrome c] flavoprotein chain central" evidence="2">
    <location>
        <begin position="191"/>
        <end position="290"/>
    </location>
</feature>